<sequence length="182" mass="20314">YRELEIGTGKRAPRERAAVPHHLFDALRLDQRASAGWYARAAAEACRAIAARGHLPVLVGGSGLYFKALASGLSGAPPRVPEIRARLEAELDASGPEEMHRRLAERDPETAARLRPRDRQRITRALEVLEASGHPISWWHARETSPALEARWRMFELGLEAKALGERIERRTRAMFDGGLVE</sequence>
<dbReference type="EMBL" id="VBOT01000008">
    <property type="protein sequence ID" value="TMQ53815.1"/>
    <property type="molecule type" value="Genomic_DNA"/>
</dbReference>
<dbReference type="GO" id="GO:0006400">
    <property type="term" value="P:tRNA modification"/>
    <property type="evidence" value="ECO:0007669"/>
    <property type="project" value="TreeGrafter"/>
</dbReference>
<evidence type="ECO:0000313" key="15">
    <source>
        <dbReference type="EMBL" id="TMQ53815.1"/>
    </source>
</evidence>
<feature type="region of interest" description="Disordered" evidence="14">
    <location>
        <begin position="93"/>
        <end position="117"/>
    </location>
</feature>
<dbReference type="Gene3D" id="3.40.50.300">
    <property type="entry name" value="P-loop containing nucleotide triphosphate hydrolases"/>
    <property type="match status" value="1"/>
</dbReference>
<dbReference type="Proteomes" id="UP000320184">
    <property type="component" value="Unassembled WGS sequence"/>
</dbReference>
<name>A0A538SR07_UNCEI</name>
<evidence type="ECO:0000256" key="6">
    <source>
        <dbReference type="ARBA" id="ARBA00022679"/>
    </source>
</evidence>
<dbReference type="FunFam" id="1.10.20.140:FF:000001">
    <property type="entry name" value="tRNA dimethylallyltransferase"/>
    <property type="match status" value="1"/>
</dbReference>
<keyword evidence="10" id="KW-0460">Magnesium</keyword>
<dbReference type="Gene3D" id="1.10.20.140">
    <property type="match status" value="1"/>
</dbReference>
<evidence type="ECO:0000256" key="3">
    <source>
        <dbReference type="ARBA" id="ARBA00005842"/>
    </source>
</evidence>
<feature type="compositionally biased region" description="Basic and acidic residues" evidence="14">
    <location>
        <begin position="97"/>
        <end position="117"/>
    </location>
</feature>
<dbReference type="EC" id="2.5.1.75" evidence="4"/>
<dbReference type="Pfam" id="PF01715">
    <property type="entry name" value="IPPT"/>
    <property type="match status" value="1"/>
</dbReference>
<protein>
    <recommendedName>
        <fullName evidence="5">tRNA dimethylallyltransferase</fullName>
        <ecNumber evidence="4">2.5.1.75</ecNumber>
    </recommendedName>
    <alternativeName>
        <fullName evidence="11">Dimethylallyl diphosphate:tRNA dimethylallyltransferase</fullName>
    </alternativeName>
    <alternativeName>
        <fullName evidence="12">Isopentenyl-diphosphate:tRNA isopentenyltransferase</fullName>
    </alternativeName>
</protein>
<evidence type="ECO:0000256" key="5">
    <source>
        <dbReference type="ARBA" id="ARBA00017477"/>
    </source>
</evidence>
<keyword evidence="8" id="KW-0547">Nucleotide-binding</keyword>
<evidence type="ECO:0000256" key="4">
    <source>
        <dbReference type="ARBA" id="ARBA00012665"/>
    </source>
</evidence>
<proteinExistence type="inferred from homology"/>
<comment type="function">
    <text evidence="2">Catalyzes the transfer of a dimethylallyl group onto the adenine at position 37 in tRNAs that read codons beginning with uridine, leading to the formation of N6-(dimethylallyl)adenosine (i(6)A).</text>
</comment>
<dbReference type="InterPro" id="IPR039657">
    <property type="entry name" value="Dimethylallyltransferase"/>
</dbReference>
<comment type="catalytic activity">
    <reaction evidence="13">
        <text>adenosine(37) in tRNA + dimethylallyl diphosphate = N(6)-dimethylallyladenosine(37) in tRNA + diphosphate</text>
        <dbReference type="Rhea" id="RHEA:26482"/>
        <dbReference type="Rhea" id="RHEA-COMP:10162"/>
        <dbReference type="Rhea" id="RHEA-COMP:10375"/>
        <dbReference type="ChEBI" id="CHEBI:33019"/>
        <dbReference type="ChEBI" id="CHEBI:57623"/>
        <dbReference type="ChEBI" id="CHEBI:74411"/>
        <dbReference type="ChEBI" id="CHEBI:74415"/>
        <dbReference type="EC" id="2.5.1.75"/>
    </reaction>
</comment>
<reference evidence="15 16" key="1">
    <citation type="journal article" date="2019" name="Nat. Microbiol.">
        <title>Mediterranean grassland soil C-N compound turnover is dependent on rainfall and depth, and is mediated by genomically divergent microorganisms.</title>
        <authorList>
            <person name="Diamond S."/>
            <person name="Andeer P.F."/>
            <person name="Li Z."/>
            <person name="Crits-Christoph A."/>
            <person name="Burstein D."/>
            <person name="Anantharaman K."/>
            <person name="Lane K.R."/>
            <person name="Thomas B.C."/>
            <person name="Pan C."/>
            <person name="Northen T.R."/>
            <person name="Banfield J.F."/>
        </authorList>
    </citation>
    <scope>NUCLEOTIDE SEQUENCE [LARGE SCALE GENOMIC DNA]</scope>
    <source>
        <strain evidence="15">WS_3</strain>
    </source>
</reference>
<dbReference type="PANTHER" id="PTHR11088:SF60">
    <property type="entry name" value="TRNA DIMETHYLALLYLTRANSFERASE"/>
    <property type="match status" value="1"/>
</dbReference>
<keyword evidence="7" id="KW-0819">tRNA processing</keyword>
<comment type="caution">
    <text evidence="15">The sequence shown here is derived from an EMBL/GenBank/DDBJ whole genome shotgun (WGS) entry which is preliminary data.</text>
</comment>
<organism evidence="15 16">
    <name type="scientific">Eiseniibacteriota bacterium</name>
    <dbReference type="NCBI Taxonomy" id="2212470"/>
    <lineage>
        <taxon>Bacteria</taxon>
        <taxon>Candidatus Eiseniibacteriota</taxon>
    </lineage>
</organism>
<evidence type="ECO:0000256" key="1">
    <source>
        <dbReference type="ARBA" id="ARBA00001946"/>
    </source>
</evidence>
<keyword evidence="9" id="KW-0067">ATP-binding</keyword>
<gene>
    <name evidence="15" type="ORF">E6K73_00705</name>
</gene>
<dbReference type="SUPFAM" id="SSF52540">
    <property type="entry name" value="P-loop containing nucleoside triphosphate hydrolases"/>
    <property type="match status" value="1"/>
</dbReference>
<feature type="non-terminal residue" evidence="15">
    <location>
        <position position="182"/>
    </location>
</feature>
<accession>A0A538SR07</accession>
<evidence type="ECO:0000256" key="13">
    <source>
        <dbReference type="ARBA" id="ARBA00049563"/>
    </source>
</evidence>
<evidence type="ECO:0000256" key="8">
    <source>
        <dbReference type="ARBA" id="ARBA00022741"/>
    </source>
</evidence>
<keyword evidence="6 15" id="KW-0808">Transferase</keyword>
<dbReference type="GO" id="GO:0005524">
    <property type="term" value="F:ATP binding"/>
    <property type="evidence" value="ECO:0007669"/>
    <property type="project" value="UniProtKB-KW"/>
</dbReference>
<evidence type="ECO:0000256" key="12">
    <source>
        <dbReference type="ARBA" id="ARBA00030893"/>
    </source>
</evidence>
<comment type="cofactor">
    <cofactor evidence="1">
        <name>Mg(2+)</name>
        <dbReference type="ChEBI" id="CHEBI:18420"/>
    </cofactor>
</comment>
<evidence type="ECO:0000256" key="7">
    <source>
        <dbReference type="ARBA" id="ARBA00022694"/>
    </source>
</evidence>
<comment type="similarity">
    <text evidence="3">Belongs to the IPP transferase family.</text>
</comment>
<evidence type="ECO:0000256" key="11">
    <source>
        <dbReference type="ARBA" id="ARBA00030358"/>
    </source>
</evidence>
<dbReference type="GO" id="GO:0052381">
    <property type="term" value="F:tRNA dimethylallyltransferase activity"/>
    <property type="evidence" value="ECO:0007669"/>
    <property type="project" value="UniProtKB-EC"/>
</dbReference>
<evidence type="ECO:0000256" key="14">
    <source>
        <dbReference type="SAM" id="MobiDB-lite"/>
    </source>
</evidence>
<dbReference type="PANTHER" id="PTHR11088">
    <property type="entry name" value="TRNA DIMETHYLALLYLTRANSFERASE"/>
    <property type="match status" value="1"/>
</dbReference>
<evidence type="ECO:0000256" key="10">
    <source>
        <dbReference type="ARBA" id="ARBA00022842"/>
    </source>
</evidence>
<evidence type="ECO:0000313" key="16">
    <source>
        <dbReference type="Proteomes" id="UP000320184"/>
    </source>
</evidence>
<feature type="non-terminal residue" evidence="15">
    <location>
        <position position="1"/>
    </location>
</feature>
<dbReference type="AlphaFoldDB" id="A0A538SR07"/>
<evidence type="ECO:0000256" key="9">
    <source>
        <dbReference type="ARBA" id="ARBA00022840"/>
    </source>
</evidence>
<dbReference type="InterPro" id="IPR027417">
    <property type="entry name" value="P-loop_NTPase"/>
</dbReference>
<evidence type="ECO:0000256" key="2">
    <source>
        <dbReference type="ARBA" id="ARBA00003213"/>
    </source>
</evidence>